<feature type="region of interest" description="Disordered" evidence="1">
    <location>
        <begin position="1"/>
        <end position="43"/>
    </location>
</feature>
<feature type="region of interest" description="Disordered" evidence="1">
    <location>
        <begin position="161"/>
        <end position="190"/>
    </location>
</feature>
<sequence length="190" mass="17839">MASAGTLVTGAPSGERRRAVAAGARWTRGADDAERGAAPGPCGAAGRTGVVPAGGGEAGCPELRGALGAPSGRAEAGCGRAGTTAWGAESRDAAVGGAGTEATGAPRPVLGASRLTLRCTDRPGAERAGFGFGFGFGGGLGFGFGLARDVADAGGLPAGELPAGELPAGELPAGELPAAGLPAGGGDFTG</sequence>
<dbReference type="EMBL" id="AP026073">
    <property type="protein sequence ID" value="BDM71350.1"/>
    <property type="molecule type" value="Genomic_DNA"/>
</dbReference>
<reference evidence="2" key="1">
    <citation type="submission" date="2022-06" db="EMBL/GenBank/DDBJ databases">
        <title>Complete genome sequence of Streptomyces nigrescens HEK616.</title>
        <authorList>
            <person name="Asamizu S."/>
            <person name="Onaka H."/>
        </authorList>
    </citation>
    <scope>NUCLEOTIDE SEQUENCE</scope>
    <source>
        <strain evidence="2">HEK616</strain>
    </source>
</reference>
<evidence type="ECO:0000256" key="1">
    <source>
        <dbReference type="SAM" id="MobiDB-lite"/>
    </source>
</evidence>
<gene>
    <name evidence="2" type="ORF">HEK616_48370</name>
</gene>
<name>A0ABM7ZY87_STRNI</name>
<evidence type="ECO:0000313" key="2">
    <source>
        <dbReference type="EMBL" id="BDM71350.1"/>
    </source>
</evidence>
<dbReference type="Proteomes" id="UP001059597">
    <property type="component" value="Chromosome"/>
</dbReference>
<evidence type="ECO:0000313" key="3">
    <source>
        <dbReference type="Proteomes" id="UP001059597"/>
    </source>
</evidence>
<organism evidence="2 3">
    <name type="scientific">Streptomyces nigrescens</name>
    <dbReference type="NCBI Taxonomy" id="1920"/>
    <lineage>
        <taxon>Bacteria</taxon>
        <taxon>Bacillati</taxon>
        <taxon>Actinomycetota</taxon>
        <taxon>Actinomycetes</taxon>
        <taxon>Kitasatosporales</taxon>
        <taxon>Streptomycetaceae</taxon>
        <taxon>Streptomyces</taxon>
    </lineage>
</organism>
<feature type="compositionally biased region" description="Low complexity" evidence="1">
    <location>
        <begin position="161"/>
        <end position="181"/>
    </location>
</feature>
<keyword evidence="3" id="KW-1185">Reference proteome</keyword>
<proteinExistence type="predicted"/>
<accession>A0ABM7ZY87</accession>
<protein>
    <submittedName>
        <fullName evidence="2">Uncharacterized protein</fullName>
    </submittedName>
</protein>